<dbReference type="GO" id="GO:1990228">
    <property type="term" value="C:sulfurtransferase complex"/>
    <property type="evidence" value="ECO:0007669"/>
    <property type="project" value="TreeGrafter"/>
</dbReference>
<protein>
    <recommendedName>
        <fullName evidence="3">Protein TusB</fullName>
    </recommendedName>
    <alternativeName>
        <fullName evidence="3">tRNA 2-thiouridine synthesizing protein B</fullName>
    </alternativeName>
</protein>
<dbReference type="RefSeq" id="WP_034934821.1">
    <property type="nucleotide sequence ID" value="NZ_JFHN01000027.1"/>
</dbReference>
<dbReference type="Gene3D" id="3.40.1260.10">
    <property type="entry name" value="DsrEFH-like"/>
    <property type="match status" value="1"/>
</dbReference>
<dbReference type="Proteomes" id="UP000019918">
    <property type="component" value="Unassembled WGS sequence"/>
</dbReference>
<evidence type="ECO:0000256" key="3">
    <source>
        <dbReference type="HAMAP-Rule" id="MF_01564"/>
    </source>
</evidence>
<dbReference type="NCBIfam" id="TIGR03011">
    <property type="entry name" value="sulf_tusB_dsrH"/>
    <property type="match status" value="1"/>
</dbReference>
<dbReference type="HAMAP" id="MF_01564">
    <property type="entry name" value="Thiourid_synth_B"/>
    <property type="match status" value="1"/>
</dbReference>
<dbReference type="InterPro" id="IPR023526">
    <property type="entry name" value="Sulphur_relay_TusB"/>
</dbReference>
<gene>
    <name evidence="3" type="primary">tusB</name>
    <name evidence="4" type="ORF">BG55_04850</name>
</gene>
<keyword evidence="5" id="KW-1185">Reference proteome</keyword>
<dbReference type="GO" id="GO:0002143">
    <property type="term" value="P:tRNA wobble position uridine thiolation"/>
    <property type="evidence" value="ECO:0007669"/>
    <property type="project" value="InterPro"/>
</dbReference>
<evidence type="ECO:0000313" key="4">
    <source>
        <dbReference type="EMBL" id="EXU76498.1"/>
    </source>
</evidence>
<reference evidence="4 5" key="1">
    <citation type="submission" date="2014-02" db="EMBL/GenBank/DDBJ databases">
        <title>Draft genome of Erwinia mallotivora strain BT-MARDI, a papaya dieback pathogen.</title>
        <authorList>
            <person name="Redzuan R."/>
            <person name="Abu Bakar N."/>
            <person name="Badrun R."/>
            <person name="Mohd Raih M.F."/>
            <person name="Rozano L."/>
            <person name="Mat Amin N."/>
        </authorList>
    </citation>
    <scope>NUCLEOTIDE SEQUENCE [LARGE SCALE GENOMIC DNA]</scope>
    <source>
        <strain evidence="4 5">BT-MARDI</strain>
    </source>
</reference>
<organism evidence="4 5">
    <name type="scientific">Erwinia mallotivora</name>
    <dbReference type="NCBI Taxonomy" id="69222"/>
    <lineage>
        <taxon>Bacteria</taxon>
        <taxon>Pseudomonadati</taxon>
        <taxon>Pseudomonadota</taxon>
        <taxon>Gammaproteobacteria</taxon>
        <taxon>Enterobacterales</taxon>
        <taxon>Erwiniaceae</taxon>
        <taxon>Erwinia</taxon>
    </lineage>
</organism>
<dbReference type="PANTHER" id="PTHR37526">
    <property type="entry name" value="PROTEIN TUSB"/>
    <property type="match status" value="1"/>
</dbReference>
<dbReference type="STRING" id="69222.BG55_04850"/>
<dbReference type="InterPro" id="IPR027396">
    <property type="entry name" value="DsrEFH-like"/>
</dbReference>
<keyword evidence="2 3" id="KW-0819">tRNA processing</keyword>
<comment type="caution">
    <text evidence="4">The sequence shown here is derived from an EMBL/GenBank/DDBJ whole genome shotgun (WGS) entry which is preliminary data.</text>
</comment>
<comment type="similarity">
    <text evidence="3">Belongs to the DsrH/TusB family.</text>
</comment>
<evidence type="ECO:0000256" key="2">
    <source>
        <dbReference type="ARBA" id="ARBA00022694"/>
    </source>
</evidence>
<comment type="subunit">
    <text evidence="3">Heterohexamer, formed by a dimer of trimers. The hexameric TusBCD complex contains 2 copies each of TusB, TusC and TusD. The TusBCD complex interacts with TusE.</text>
</comment>
<dbReference type="PATRIC" id="fig|69222.5.peg.1005"/>
<comment type="subcellular location">
    <subcellularLocation>
        <location evidence="3">Cytoplasm</location>
    </subcellularLocation>
</comment>
<keyword evidence="1 3" id="KW-0963">Cytoplasm</keyword>
<proteinExistence type="inferred from homology"/>
<dbReference type="PANTHER" id="PTHR37526:SF1">
    <property type="entry name" value="PROTEIN TUSB"/>
    <property type="match status" value="1"/>
</dbReference>
<accession>A0A014NAR3</accession>
<dbReference type="EMBL" id="JFHN01000027">
    <property type="protein sequence ID" value="EXU76498.1"/>
    <property type="molecule type" value="Genomic_DNA"/>
</dbReference>
<comment type="function">
    <text evidence="3">Part of a sulfur-relay system required for 2-thiolation of 5-methylaminomethyl-2-thiouridine (mnm(5)s(2)U) at tRNA wobble positions.</text>
</comment>
<dbReference type="InterPro" id="IPR007215">
    <property type="entry name" value="Sulphur_relay_TusB/DsrH"/>
</dbReference>
<evidence type="ECO:0000313" key="5">
    <source>
        <dbReference type="Proteomes" id="UP000019918"/>
    </source>
</evidence>
<sequence>MLHLILHSPFKCDFDALMRMLATGDDVLLIQDGVVAAMEGSQALGRLIGAPVSLYVLREDVLARGLSAQISASIAQVGYTDFVALTVKHPQQVTW</sequence>
<name>A0A014NAR3_9GAMM</name>
<evidence type="ECO:0000256" key="1">
    <source>
        <dbReference type="ARBA" id="ARBA00022490"/>
    </source>
</evidence>
<dbReference type="Pfam" id="PF04077">
    <property type="entry name" value="DsrH"/>
    <property type="match status" value="1"/>
</dbReference>
<dbReference type="SUPFAM" id="SSF75169">
    <property type="entry name" value="DsrEFH-like"/>
    <property type="match status" value="1"/>
</dbReference>
<dbReference type="OrthoDB" id="9795117at2"/>
<dbReference type="NCBIfam" id="NF010035">
    <property type="entry name" value="PRK13510.1"/>
    <property type="match status" value="1"/>
</dbReference>
<dbReference type="AlphaFoldDB" id="A0A014NAR3"/>